<evidence type="ECO:0000256" key="1">
    <source>
        <dbReference type="SAM" id="SignalP"/>
    </source>
</evidence>
<dbReference type="RefSeq" id="WP_123881382.1">
    <property type="nucleotide sequence ID" value="NZ_RPFZ01000001.1"/>
</dbReference>
<feature type="chain" id="PRO_5018071310" evidence="1">
    <location>
        <begin position="22"/>
        <end position="204"/>
    </location>
</feature>
<dbReference type="EMBL" id="RPFZ01000001">
    <property type="protein sequence ID" value="RPF72199.1"/>
    <property type="molecule type" value="Genomic_DNA"/>
</dbReference>
<name>A0A3N5CZP2_9SPHN</name>
<feature type="signal peptide" evidence="1">
    <location>
        <begin position="1"/>
        <end position="21"/>
    </location>
</feature>
<keyword evidence="1" id="KW-0732">Signal</keyword>
<accession>A0A3N5CZP2</accession>
<organism evidence="2 3">
    <name type="scientific">Aurantiacibacter spongiae</name>
    <dbReference type="NCBI Taxonomy" id="2488860"/>
    <lineage>
        <taxon>Bacteria</taxon>
        <taxon>Pseudomonadati</taxon>
        <taxon>Pseudomonadota</taxon>
        <taxon>Alphaproteobacteria</taxon>
        <taxon>Sphingomonadales</taxon>
        <taxon>Erythrobacteraceae</taxon>
        <taxon>Aurantiacibacter</taxon>
    </lineage>
</organism>
<dbReference type="Proteomes" id="UP000275232">
    <property type="component" value="Unassembled WGS sequence"/>
</dbReference>
<evidence type="ECO:0000313" key="2">
    <source>
        <dbReference type="EMBL" id="RPF72199.1"/>
    </source>
</evidence>
<protein>
    <submittedName>
        <fullName evidence="2">Uncharacterized protein</fullName>
    </submittedName>
</protein>
<evidence type="ECO:0000313" key="3">
    <source>
        <dbReference type="Proteomes" id="UP000275232"/>
    </source>
</evidence>
<gene>
    <name evidence="2" type="ORF">EG799_11640</name>
</gene>
<dbReference type="AlphaFoldDB" id="A0A3N5CZP2"/>
<keyword evidence="3" id="KW-1185">Reference proteome</keyword>
<comment type="caution">
    <text evidence="2">The sequence shown here is derived from an EMBL/GenBank/DDBJ whole genome shotgun (WGS) entry which is preliminary data.</text>
</comment>
<dbReference type="OrthoDB" id="7410599at2"/>
<proteinExistence type="predicted"/>
<sequence>MKFSPWILGAAALVPVMGAYAGANVGTDPIGPGADVTAALPASSASVRDAAPVTHERLPDHYAMETPEGRVEVADLAWRGRYRDHSISRYDPERVSFDEADFDRRMASLDARWQGDDLDARAAASLDVRQPDMPYPPRFEEAPHFSEMARARTGEAAAVPPANLEQPVEIPSDMAVSEPMTIKAENRQRVRPRTVDVAAQLAVR</sequence>
<reference evidence="2 3" key="1">
    <citation type="submission" date="2018-11" db="EMBL/GenBank/DDBJ databases">
        <title>Erythrobacter spongiae sp. nov., isolated from a marine sponge.</title>
        <authorList>
            <person name="Zhuang L."/>
            <person name="Luo L."/>
        </authorList>
    </citation>
    <scope>NUCLEOTIDE SEQUENCE [LARGE SCALE GENOMIC DNA]</scope>
    <source>
        <strain evidence="2 3">HN-E23</strain>
    </source>
</reference>